<sequence>MDDRDDLRNDLAREPDTGISPFPKYVDIHIGVCSRHALGSRKHLDLRQMRTLAVVPALLMSLVFTQTFHNCKVHDANFLEQKPTRDCDNLILRSACTATDITLSNSLLASMIPRDKHYNPTSTAQSEDSLVRSVVIILLRNQWKIN</sequence>
<accession>A0ABY7FFK3</accession>
<evidence type="ECO:0000313" key="2">
    <source>
        <dbReference type="Proteomes" id="UP001164746"/>
    </source>
</evidence>
<protein>
    <submittedName>
        <fullName evidence="1">Uncharacterized protein</fullName>
    </submittedName>
</protein>
<name>A0ABY7FFK3_MYAAR</name>
<gene>
    <name evidence="1" type="ORF">MAR_014891</name>
</gene>
<evidence type="ECO:0000313" key="1">
    <source>
        <dbReference type="EMBL" id="WAR20917.1"/>
    </source>
</evidence>
<proteinExistence type="predicted"/>
<reference evidence="1" key="1">
    <citation type="submission" date="2022-11" db="EMBL/GenBank/DDBJ databases">
        <title>Centuries of genome instability and evolution in soft-shell clam transmissible cancer (bioRxiv).</title>
        <authorList>
            <person name="Hart S.F.M."/>
            <person name="Yonemitsu M.A."/>
            <person name="Giersch R.M."/>
            <person name="Beal B.F."/>
            <person name="Arriagada G."/>
            <person name="Davis B.W."/>
            <person name="Ostrander E.A."/>
            <person name="Goff S.P."/>
            <person name="Metzger M.J."/>
        </authorList>
    </citation>
    <scope>NUCLEOTIDE SEQUENCE</scope>
    <source>
        <strain evidence="1">MELC-2E11</strain>
        <tissue evidence="1">Siphon/mantle</tissue>
    </source>
</reference>
<dbReference type="Proteomes" id="UP001164746">
    <property type="component" value="Chromosome 12"/>
</dbReference>
<keyword evidence="2" id="KW-1185">Reference proteome</keyword>
<organism evidence="1 2">
    <name type="scientific">Mya arenaria</name>
    <name type="common">Soft-shell clam</name>
    <dbReference type="NCBI Taxonomy" id="6604"/>
    <lineage>
        <taxon>Eukaryota</taxon>
        <taxon>Metazoa</taxon>
        <taxon>Spiralia</taxon>
        <taxon>Lophotrochozoa</taxon>
        <taxon>Mollusca</taxon>
        <taxon>Bivalvia</taxon>
        <taxon>Autobranchia</taxon>
        <taxon>Heteroconchia</taxon>
        <taxon>Euheterodonta</taxon>
        <taxon>Imparidentia</taxon>
        <taxon>Neoheterodontei</taxon>
        <taxon>Myida</taxon>
        <taxon>Myoidea</taxon>
        <taxon>Myidae</taxon>
        <taxon>Mya</taxon>
    </lineage>
</organism>
<dbReference type="EMBL" id="CP111023">
    <property type="protein sequence ID" value="WAR20917.1"/>
    <property type="molecule type" value="Genomic_DNA"/>
</dbReference>